<evidence type="ECO:0008006" key="5">
    <source>
        <dbReference type="Google" id="ProtNLM"/>
    </source>
</evidence>
<keyword evidence="1" id="KW-1133">Transmembrane helix</keyword>
<feature type="transmembrane region" description="Helical" evidence="1">
    <location>
        <begin position="1040"/>
        <end position="1059"/>
    </location>
</feature>
<dbReference type="AlphaFoldDB" id="A0A8T1X409"/>
<dbReference type="OrthoDB" id="74957at2759"/>
<feature type="signal peptide" evidence="2">
    <location>
        <begin position="1"/>
        <end position="23"/>
    </location>
</feature>
<sequence length="1081" mass="117216">MSMKTLALFAVAIALYRSDETQAVGTKSNVFAVKRDSWTDKSLNESLLAATTANLAACSASSTSAYINTVNVLLVFSRCTDNSLLTSVDAWARDMKRIVKDTVRRDVLNFQATMVPGACTATYGTAATTTSGTSPIGSAISTVTSTISGITSSKLPSSVQEVPASDLNRLRAFSGLGQVQSLSSCISTTSSQTAAISFATDAAAYNAIIAVQGAIKVSNTINFQTSSSTDSCSGRYDNCIDLKTDEDIFLYNPFTVTNILNCKNLAGGVPITLIGDDGKRQCFCGCPAGYEMQKKGTGQVCVQVQDSFSCVWRKVSGYRREVISKTSECSFDHIVDEWGIPMPLPTSAYESLLLADVSLDPRLSMSVVKVQDPEYSANSLSSLLGGTSKSWPLTFKDVVAKADRAAALSAVVPGGAGISMHNAAKTWKDYQSNRVDIVNNLGFSGFGKYRLELNAFDYSSSSKCTGCLAIVDGYRPRATTKCPSSFTDSISSNTASITLPTLTMDSMDKANGLIEQYSTFVDSVDNDACSINNRCDLRQFYKQNFFERKYTEYPHDQSSVCFNSKLVLGDLLNSARAKVNPLKGSDGRCLDVQTPVPVGQCSRCCKMTTALREYWTDYRCGSDYDVRYCDGDSTQTCTFEQCLVANGDTLATVTAQIKPSVVADSEKVMQSLNQTAYQTAKQIHRMLGCTSFYGDDGVCEHKAKLSDLVDTTQSLNFNGNYNTNDYVNWRFKLSGASKKWQLWKTRVKTSAETGCYGSRCVAMYENDDVLTFSDPETEILIEAWTQCGLVRNFVFYVDLHLTSSTDLCCQFGKMWYQTSASLTPVITQMCAYPESSFADLTFDFHPSAGFQYSHTALPVKVTEVVCNGSLGIRSPVQVFNLTKASPVGVTSFAVEMAHLPNTEALTNFGVSCDFKYVDYGGSIHSKTCGRAFSIVDCTSPEIDPPSCSYTACTNKKKAGLYEVCSGTVVKGTDTKTYVENGAKQCCQGCAGVATVCTGISTASDETIDLMRCEPSSTGGVYGDGYSYYFMFAQSIDDKSVAMVMLISGVIVAAVVFAVIRRRRESTSQTAQTDPENYYLLM</sequence>
<feature type="chain" id="PRO_5035939722" description="Cysteine-rich protein" evidence="2">
    <location>
        <begin position="24"/>
        <end position="1081"/>
    </location>
</feature>
<reference evidence="3" key="1">
    <citation type="submission" date="2021-02" db="EMBL/GenBank/DDBJ databases">
        <authorList>
            <person name="Palmer J.M."/>
        </authorList>
    </citation>
    <scope>NUCLEOTIDE SEQUENCE</scope>
    <source>
        <strain evidence="3">SCRP23</strain>
    </source>
</reference>
<dbReference type="EMBL" id="JAGDFL010000062">
    <property type="protein sequence ID" value="KAG7399128.1"/>
    <property type="molecule type" value="Genomic_DNA"/>
</dbReference>
<keyword evidence="1" id="KW-0472">Membrane</keyword>
<evidence type="ECO:0000313" key="4">
    <source>
        <dbReference type="Proteomes" id="UP000693981"/>
    </source>
</evidence>
<accession>A0A8T1X409</accession>
<keyword evidence="4" id="KW-1185">Reference proteome</keyword>
<proteinExistence type="predicted"/>
<dbReference type="Proteomes" id="UP000693981">
    <property type="component" value="Unassembled WGS sequence"/>
</dbReference>
<organism evidence="3 4">
    <name type="scientific">Phytophthora boehmeriae</name>
    <dbReference type="NCBI Taxonomy" id="109152"/>
    <lineage>
        <taxon>Eukaryota</taxon>
        <taxon>Sar</taxon>
        <taxon>Stramenopiles</taxon>
        <taxon>Oomycota</taxon>
        <taxon>Peronosporomycetes</taxon>
        <taxon>Peronosporales</taxon>
        <taxon>Peronosporaceae</taxon>
        <taxon>Phytophthora</taxon>
    </lineage>
</organism>
<evidence type="ECO:0000256" key="1">
    <source>
        <dbReference type="SAM" id="Phobius"/>
    </source>
</evidence>
<keyword evidence="2" id="KW-0732">Signal</keyword>
<protein>
    <recommendedName>
        <fullName evidence="5">Cysteine-rich protein</fullName>
    </recommendedName>
</protein>
<gene>
    <name evidence="3" type="ORF">PHYBOEH_009706</name>
</gene>
<evidence type="ECO:0000313" key="3">
    <source>
        <dbReference type="EMBL" id="KAG7399128.1"/>
    </source>
</evidence>
<comment type="caution">
    <text evidence="3">The sequence shown here is derived from an EMBL/GenBank/DDBJ whole genome shotgun (WGS) entry which is preliminary data.</text>
</comment>
<keyword evidence="1" id="KW-0812">Transmembrane</keyword>
<evidence type="ECO:0000256" key="2">
    <source>
        <dbReference type="SAM" id="SignalP"/>
    </source>
</evidence>
<name>A0A8T1X409_9STRA</name>